<gene>
    <name evidence="1" type="ORF">SDJN03_29577</name>
</gene>
<sequence length="69" mass="7710">MPFAMDTASQWCPCARVLQKQHIPKDVPPNAPHSHVEATALLRFVIIRRENSLPFGLGKGEDSVVLLKF</sequence>
<dbReference type="Proteomes" id="UP000685013">
    <property type="component" value="Chromosome 20"/>
</dbReference>
<reference evidence="1 2" key="1">
    <citation type="journal article" date="2021" name="Hortic Res">
        <title>The domestication of Cucurbita argyrosperma as revealed by the genome of its wild relative.</title>
        <authorList>
            <person name="Barrera-Redondo J."/>
            <person name="Sanchez-de la Vega G."/>
            <person name="Aguirre-Liguori J.A."/>
            <person name="Castellanos-Morales G."/>
            <person name="Gutierrez-Guerrero Y.T."/>
            <person name="Aguirre-Dugua X."/>
            <person name="Aguirre-Planter E."/>
            <person name="Tenaillon M.I."/>
            <person name="Lira-Saade R."/>
            <person name="Eguiarte L.E."/>
        </authorList>
    </citation>
    <scope>NUCLEOTIDE SEQUENCE [LARGE SCALE GENOMIC DNA]</scope>
    <source>
        <strain evidence="1">JBR-2021</strain>
    </source>
</reference>
<evidence type="ECO:0000313" key="1">
    <source>
        <dbReference type="EMBL" id="KAG6570662.1"/>
    </source>
</evidence>
<keyword evidence="2" id="KW-1185">Reference proteome</keyword>
<dbReference type="EMBL" id="JAGKQH010000020">
    <property type="protein sequence ID" value="KAG6570662.1"/>
    <property type="molecule type" value="Genomic_DNA"/>
</dbReference>
<organism evidence="1 2">
    <name type="scientific">Cucurbita argyrosperma subsp. sororia</name>
    <dbReference type="NCBI Taxonomy" id="37648"/>
    <lineage>
        <taxon>Eukaryota</taxon>
        <taxon>Viridiplantae</taxon>
        <taxon>Streptophyta</taxon>
        <taxon>Embryophyta</taxon>
        <taxon>Tracheophyta</taxon>
        <taxon>Spermatophyta</taxon>
        <taxon>Magnoliopsida</taxon>
        <taxon>eudicotyledons</taxon>
        <taxon>Gunneridae</taxon>
        <taxon>Pentapetalae</taxon>
        <taxon>rosids</taxon>
        <taxon>fabids</taxon>
        <taxon>Cucurbitales</taxon>
        <taxon>Cucurbitaceae</taxon>
        <taxon>Cucurbiteae</taxon>
        <taxon>Cucurbita</taxon>
    </lineage>
</organism>
<proteinExistence type="predicted"/>
<accession>A0AAV6LUM3</accession>
<comment type="caution">
    <text evidence="1">The sequence shown here is derived from an EMBL/GenBank/DDBJ whole genome shotgun (WGS) entry which is preliminary data.</text>
</comment>
<evidence type="ECO:0000313" key="2">
    <source>
        <dbReference type="Proteomes" id="UP000685013"/>
    </source>
</evidence>
<protein>
    <submittedName>
        <fullName evidence="1">Uncharacterized protein</fullName>
    </submittedName>
</protein>
<name>A0AAV6LUM3_9ROSI</name>
<feature type="non-terminal residue" evidence="1">
    <location>
        <position position="1"/>
    </location>
</feature>
<dbReference type="AlphaFoldDB" id="A0AAV6LUM3"/>